<dbReference type="Gene3D" id="1.10.630.10">
    <property type="entry name" value="Cytochrome P450"/>
    <property type="match status" value="1"/>
</dbReference>
<dbReference type="GO" id="GO:0004497">
    <property type="term" value="F:monooxygenase activity"/>
    <property type="evidence" value="ECO:0007669"/>
    <property type="project" value="InterPro"/>
</dbReference>
<dbReference type="GO" id="GO:0020037">
    <property type="term" value="F:heme binding"/>
    <property type="evidence" value="ECO:0007669"/>
    <property type="project" value="InterPro"/>
</dbReference>
<evidence type="ECO:0000256" key="1">
    <source>
        <dbReference type="ARBA" id="ARBA00010617"/>
    </source>
</evidence>
<dbReference type="Pfam" id="PF00067">
    <property type="entry name" value="p450"/>
    <property type="match status" value="1"/>
</dbReference>
<keyword evidence="4" id="KW-0408">Iron</keyword>
<dbReference type="GO" id="GO:0005506">
    <property type="term" value="F:iron ion binding"/>
    <property type="evidence" value="ECO:0007669"/>
    <property type="project" value="InterPro"/>
</dbReference>
<dbReference type="EMBL" id="BLKZ01000001">
    <property type="protein sequence ID" value="GFG89417.1"/>
    <property type="molecule type" value="Genomic_DNA"/>
</dbReference>
<evidence type="ECO:0000313" key="6">
    <source>
        <dbReference type="Proteomes" id="UP000465360"/>
    </source>
</evidence>
<dbReference type="Proteomes" id="UP000465360">
    <property type="component" value="Unassembled WGS sequence"/>
</dbReference>
<keyword evidence="6" id="KW-1185">Reference proteome</keyword>
<evidence type="ECO:0000256" key="2">
    <source>
        <dbReference type="ARBA" id="ARBA00022617"/>
    </source>
</evidence>
<dbReference type="PANTHER" id="PTHR24304">
    <property type="entry name" value="CYTOCHROME P450 FAMILY 7"/>
    <property type="match status" value="1"/>
</dbReference>
<dbReference type="PANTHER" id="PTHR24304:SF2">
    <property type="entry name" value="24-HYDROXYCHOLESTEROL 7-ALPHA-HYDROXYLASE"/>
    <property type="match status" value="1"/>
</dbReference>
<organism evidence="5 6">
    <name type="scientific">Mycobacterium bourgelatii</name>
    <dbReference type="NCBI Taxonomy" id="1273442"/>
    <lineage>
        <taxon>Bacteria</taxon>
        <taxon>Bacillati</taxon>
        <taxon>Actinomycetota</taxon>
        <taxon>Actinomycetes</taxon>
        <taxon>Mycobacteriales</taxon>
        <taxon>Mycobacteriaceae</taxon>
        <taxon>Mycobacterium</taxon>
    </lineage>
</organism>
<proteinExistence type="inferred from homology"/>
<keyword evidence="2" id="KW-0349">Heme</keyword>
<dbReference type="InterPro" id="IPR050529">
    <property type="entry name" value="CYP450_sterol_14alpha_dmase"/>
</dbReference>
<evidence type="ECO:0000256" key="4">
    <source>
        <dbReference type="ARBA" id="ARBA00023004"/>
    </source>
</evidence>
<sequence length="489" mass="55340">MARKKTVAVRLGLGGLAAIVAAAGTRYWHWYTRPIETPPGTVSAPLAWLGLDRIPIVGLATRLKWVITDPVELAARCRAAYGDVFTLRIPTFSDLTYVTGGEDYANALTLPTDHASIGPVLNQVPTVGYWFPREQDDPQTLQQLIMTGRRMMAELLPRSRVDSIPDQVADIVDRQAADWSDVVDLSDAVYRIVYEVAGRYFVGDEVWDQFGSRFTTYYRRIADGIDIVRAALSITPYHYLMPEYKCTRKLYRLIRDELPAYHGAESPLLRSIAASAIAEEPLSVADRRWMFMYVLWNATNYPGTYTYWTLVDLLARPGLADRVRAIPTRAARHEFLRRCLLETVRMYPVSSLIRFLEKPYEFRRDNVTYHVPAGQLLGVFPPALNRDSRHVLDDADVYDPDRYLRSPAPRIAGFGRGPFGCVAQHFSETVTAAVINELLERYEIVPLEKAPPRRVRVHQTYPAKPLPAMLIPRRVAAHALPVDCAQIIL</sequence>
<dbReference type="InterPro" id="IPR036396">
    <property type="entry name" value="Cyt_P450_sf"/>
</dbReference>
<comment type="caution">
    <text evidence="5">The sequence shown here is derived from an EMBL/GenBank/DDBJ whole genome shotgun (WGS) entry which is preliminary data.</text>
</comment>
<dbReference type="CDD" id="cd00302">
    <property type="entry name" value="cytochrome_P450"/>
    <property type="match status" value="1"/>
</dbReference>
<dbReference type="GO" id="GO:0016705">
    <property type="term" value="F:oxidoreductase activity, acting on paired donors, with incorporation or reduction of molecular oxygen"/>
    <property type="evidence" value="ECO:0007669"/>
    <property type="project" value="InterPro"/>
</dbReference>
<dbReference type="InterPro" id="IPR001128">
    <property type="entry name" value="Cyt_P450"/>
</dbReference>
<reference evidence="5 6" key="1">
    <citation type="journal article" date="2019" name="Emerg. Microbes Infect.">
        <title>Comprehensive subspecies identification of 175 nontuberculous mycobacteria species based on 7547 genomic profiles.</title>
        <authorList>
            <person name="Matsumoto Y."/>
            <person name="Kinjo T."/>
            <person name="Motooka D."/>
            <person name="Nabeya D."/>
            <person name="Jung N."/>
            <person name="Uechi K."/>
            <person name="Horii T."/>
            <person name="Iida T."/>
            <person name="Fujita J."/>
            <person name="Nakamura S."/>
        </authorList>
    </citation>
    <scope>NUCLEOTIDE SEQUENCE [LARGE SCALE GENOMIC DNA]</scope>
    <source>
        <strain evidence="5 6">JCM 30725</strain>
    </source>
</reference>
<evidence type="ECO:0000256" key="3">
    <source>
        <dbReference type="ARBA" id="ARBA00022723"/>
    </source>
</evidence>
<evidence type="ECO:0000313" key="5">
    <source>
        <dbReference type="EMBL" id="GFG89417.1"/>
    </source>
</evidence>
<dbReference type="SUPFAM" id="SSF48264">
    <property type="entry name" value="Cytochrome P450"/>
    <property type="match status" value="1"/>
</dbReference>
<keyword evidence="3" id="KW-0479">Metal-binding</keyword>
<gene>
    <name evidence="5" type="ORF">MBOU_14590</name>
</gene>
<accession>A0A7I9YLB9</accession>
<dbReference type="AlphaFoldDB" id="A0A7I9YLB9"/>
<dbReference type="RefSeq" id="WP_163709644.1">
    <property type="nucleotide sequence ID" value="NZ_BLKZ01000001.1"/>
</dbReference>
<name>A0A7I9YLB9_MYCBU</name>
<comment type="similarity">
    <text evidence="1">Belongs to the cytochrome P450 family.</text>
</comment>
<protein>
    <submittedName>
        <fullName evidence="5">Cytochrome P450</fullName>
    </submittedName>
</protein>